<evidence type="ECO:0000313" key="1">
    <source>
        <dbReference type="EMBL" id="KAI4382502.1"/>
    </source>
</evidence>
<reference evidence="2" key="1">
    <citation type="journal article" date="2023" name="Front. Plant Sci.">
        <title>Chromosomal-level genome assembly of Melastoma candidum provides insights into trichome evolution.</title>
        <authorList>
            <person name="Zhong Y."/>
            <person name="Wu W."/>
            <person name="Sun C."/>
            <person name="Zou P."/>
            <person name="Liu Y."/>
            <person name="Dai S."/>
            <person name="Zhou R."/>
        </authorList>
    </citation>
    <scope>NUCLEOTIDE SEQUENCE [LARGE SCALE GENOMIC DNA]</scope>
</reference>
<name>A0ACB9RVN7_9MYRT</name>
<gene>
    <name evidence="1" type="ORF">MLD38_008459</name>
</gene>
<organism evidence="1 2">
    <name type="scientific">Melastoma candidum</name>
    <dbReference type="NCBI Taxonomy" id="119954"/>
    <lineage>
        <taxon>Eukaryota</taxon>
        <taxon>Viridiplantae</taxon>
        <taxon>Streptophyta</taxon>
        <taxon>Embryophyta</taxon>
        <taxon>Tracheophyta</taxon>
        <taxon>Spermatophyta</taxon>
        <taxon>Magnoliopsida</taxon>
        <taxon>eudicotyledons</taxon>
        <taxon>Gunneridae</taxon>
        <taxon>Pentapetalae</taxon>
        <taxon>rosids</taxon>
        <taxon>malvids</taxon>
        <taxon>Myrtales</taxon>
        <taxon>Melastomataceae</taxon>
        <taxon>Melastomatoideae</taxon>
        <taxon>Melastomateae</taxon>
        <taxon>Melastoma</taxon>
    </lineage>
</organism>
<evidence type="ECO:0000313" key="2">
    <source>
        <dbReference type="Proteomes" id="UP001057402"/>
    </source>
</evidence>
<dbReference type="EMBL" id="CM042882">
    <property type="protein sequence ID" value="KAI4382502.1"/>
    <property type="molecule type" value="Genomic_DNA"/>
</dbReference>
<proteinExistence type="predicted"/>
<comment type="caution">
    <text evidence="1">The sequence shown here is derived from an EMBL/GenBank/DDBJ whole genome shotgun (WGS) entry which is preliminary data.</text>
</comment>
<keyword evidence="2" id="KW-1185">Reference proteome</keyword>
<dbReference type="Proteomes" id="UP001057402">
    <property type="component" value="Chromosome 3"/>
</dbReference>
<sequence>METAKFEVTIQTTDTIKPSSPTPHHLSRHDLSFLDQLAPPVFIPLCLFYPKDDFPGGLDATHMVARLKDSLSESLSTFYPLAGRVRDNLYVDCGDQGVYFAEARVSCKLVDILENPSPKALTRLLPFQLYDPEDFVVALQVNLFACGGLSVCLCISHKVADALSYFTFLKSWAAVARGDAHGIVTPYFDVASLFPPVNLGGYQPSTGIVKEGLDTKRFMFSGPAIASLRDRYTDDSAAAAGNGYRRPTRVEALSAFLWWRYIQSVHSRRKGADTEGKVYTVVHAVNLRTKMDPPLPQSYFGNIYRMAITMPKLDDETKIGSQVREAIRQIDTEYVKNLQQGEVHLSLMKEMSMKFSKGEIVTFNFTSLCRFPMYEADFGWGKPTWVGWTAMPFKNLVVFLVLKINNYFPSFSKVLESSRIIR</sequence>
<protein>
    <submittedName>
        <fullName evidence="1">Uncharacterized protein</fullName>
    </submittedName>
</protein>
<accession>A0ACB9RVN7</accession>